<feature type="domain" description="TnsA endonuclease N-terminal" evidence="2">
    <location>
        <begin position="43"/>
        <end position="124"/>
    </location>
</feature>
<evidence type="ECO:0000313" key="4">
    <source>
        <dbReference type="Proteomes" id="UP000241986"/>
    </source>
</evidence>
<dbReference type="InterPro" id="IPR014833">
    <property type="entry name" value="TnsA_N"/>
</dbReference>
<dbReference type="AlphaFoldDB" id="A0A2T4N0X6"/>
<proteinExistence type="predicted"/>
<dbReference type="InterPro" id="IPR011856">
    <property type="entry name" value="tRNA_endonuc-like_dom_sf"/>
</dbReference>
<dbReference type="Pfam" id="PF08722">
    <property type="entry name" value="Tn7_TnsA-like_N"/>
    <property type="match status" value="1"/>
</dbReference>
<accession>A0A2T4N0X6</accession>
<sequence length="216" mass="25228">MPVRKIPKNYRNVTGVASHHKSSGRAMFESTLERDFLTLLEFDPAVESFEVQPVTVHWIDESDKERIYTPDVLAHFHSPHHPTTLYEVKYRSELKELWPELKPKFIAALRFAHSKGWRFKLITETEVREVRLKNAKFLIPFVKKGPVAEADMDILDDAIQTLNQSTPKELLAYVYQDEWNRARLLPTLWYLIGTRQIATDLDQPLTMSSPIWRLNA</sequence>
<keyword evidence="3" id="KW-0255">Endonuclease</keyword>
<keyword evidence="3" id="KW-0378">Hydrolase</keyword>
<dbReference type="Proteomes" id="UP000241986">
    <property type="component" value="Unassembled WGS sequence"/>
</dbReference>
<keyword evidence="3" id="KW-0540">Nuclease</keyword>
<dbReference type="Pfam" id="PF08721">
    <property type="entry name" value="Tn7_Tnp_TnsA_C"/>
    <property type="match status" value="1"/>
</dbReference>
<dbReference type="GO" id="GO:0004519">
    <property type="term" value="F:endonuclease activity"/>
    <property type="evidence" value="ECO:0007669"/>
    <property type="project" value="UniProtKB-KW"/>
</dbReference>
<dbReference type="Gene3D" id="3.40.1350.10">
    <property type="match status" value="1"/>
</dbReference>
<dbReference type="InterPro" id="IPR014832">
    <property type="entry name" value="TnsA_C"/>
</dbReference>
<organism evidence="3 4">
    <name type="scientific">Aeromonas veronii</name>
    <dbReference type="NCBI Taxonomy" id="654"/>
    <lineage>
        <taxon>Bacteria</taxon>
        <taxon>Pseudomonadati</taxon>
        <taxon>Pseudomonadota</taxon>
        <taxon>Gammaproteobacteria</taxon>
        <taxon>Aeromonadales</taxon>
        <taxon>Aeromonadaceae</taxon>
        <taxon>Aeromonas</taxon>
    </lineage>
</organism>
<comment type="caution">
    <text evidence="3">The sequence shown here is derived from an EMBL/GenBank/DDBJ whole genome shotgun (WGS) entry which is preliminary data.</text>
</comment>
<reference evidence="3 4" key="1">
    <citation type="submission" date="2018-03" db="EMBL/GenBank/DDBJ databases">
        <title>Aeromonas veronii whole genome sequencing and analysis.</title>
        <authorList>
            <person name="Xie H."/>
            <person name="Liu T."/>
            <person name="Wang K."/>
        </authorList>
    </citation>
    <scope>NUCLEOTIDE SEQUENCE [LARGE SCALE GENOMIC DNA]</scope>
    <source>
        <strain evidence="3 4">XH.VA.1</strain>
    </source>
</reference>
<name>A0A2T4N0X6_AERVE</name>
<evidence type="ECO:0000259" key="2">
    <source>
        <dbReference type="Pfam" id="PF08722"/>
    </source>
</evidence>
<dbReference type="GO" id="GO:0003676">
    <property type="term" value="F:nucleic acid binding"/>
    <property type="evidence" value="ECO:0007669"/>
    <property type="project" value="InterPro"/>
</dbReference>
<feature type="domain" description="TnsA endonuclease C-terminal" evidence="1">
    <location>
        <begin position="126"/>
        <end position="201"/>
    </location>
</feature>
<evidence type="ECO:0000313" key="3">
    <source>
        <dbReference type="EMBL" id="PTH80488.1"/>
    </source>
</evidence>
<protein>
    <submittedName>
        <fullName evidence="3">Heteromeric transposase endonuclease subunit TnsA</fullName>
    </submittedName>
</protein>
<dbReference type="EMBL" id="PZKL01000032">
    <property type="protein sequence ID" value="PTH80488.1"/>
    <property type="molecule type" value="Genomic_DNA"/>
</dbReference>
<gene>
    <name evidence="3" type="ORF">DAA48_12665</name>
</gene>
<evidence type="ECO:0000259" key="1">
    <source>
        <dbReference type="Pfam" id="PF08721"/>
    </source>
</evidence>